<comment type="subcellular location">
    <subcellularLocation>
        <location evidence="1">Membrane</location>
        <topology evidence="1">Multi-pass membrane protein</topology>
    </subcellularLocation>
</comment>
<dbReference type="PANTHER" id="PTHR11403">
    <property type="entry name" value="CYTOCHROME C OXIDASE SUBUNIT III"/>
    <property type="match status" value="1"/>
</dbReference>
<dbReference type="PANTHER" id="PTHR11403:SF7">
    <property type="entry name" value="CYTOCHROME C OXIDASE SUBUNIT 3"/>
    <property type="match status" value="1"/>
</dbReference>
<evidence type="ECO:0000256" key="2">
    <source>
        <dbReference type="ARBA" id="ARBA00010581"/>
    </source>
</evidence>
<proteinExistence type="inferred from homology"/>
<comment type="function">
    <text evidence="8">Component of the cytochrome c oxidase, the last enzyme in the mitochondrial electron transport chain which drives oxidative phosphorylation. The respiratory chain contains 3 multisubunit complexes succinate dehydrogenase (complex II, CII), ubiquinol-cytochrome c oxidoreductase (cytochrome b-c1 complex, complex III, CIII) and cytochrome c oxidase (complex IV, CIV), that cooperate to transfer electrons derived from NADH and succinate to molecular oxygen, creating an electrochemical gradient over the inner membrane that drives transmembrane transport and the ATP synthase. Cytochrome c oxidase is the component of the respiratory chain that catalyzes the reduction of oxygen to water. Electrons originating from reduced cytochrome c in the intermembrane space (IMS) are transferred via the dinuclear copper A center (CU(A)) of subunit 2 and heme A of subunit 1 to the active site in subunit 1, a binuclear center (BNC) formed by heme A3 and copper B (CU(B)). The BNC reduces molecular oxygen to 2 water molecules using 4 electrons from cytochrome c in the IMS and 4 protons from the mitochondrial matrix.</text>
</comment>
<feature type="transmembrane region" description="Helical" evidence="9">
    <location>
        <begin position="227"/>
        <end position="244"/>
    </location>
</feature>
<evidence type="ECO:0000256" key="1">
    <source>
        <dbReference type="ARBA" id="ARBA00004141"/>
    </source>
</evidence>
<keyword evidence="12" id="KW-1185">Reference proteome</keyword>
<evidence type="ECO:0000256" key="3">
    <source>
        <dbReference type="ARBA" id="ARBA00015944"/>
    </source>
</evidence>
<dbReference type="InterPro" id="IPR035973">
    <property type="entry name" value="Cyt_c_oxidase_su3-like_sf"/>
</dbReference>
<name>A0A836BNR0_9CHLO</name>
<organism evidence="11 12">
    <name type="scientific">Edaphochlamys debaryana</name>
    <dbReference type="NCBI Taxonomy" id="47281"/>
    <lineage>
        <taxon>Eukaryota</taxon>
        <taxon>Viridiplantae</taxon>
        <taxon>Chlorophyta</taxon>
        <taxon>core chlorophytes</taxon>
        <taxon>Chlorophyceae</taxon>
        <taxon>CS clade</taxon>
        <taxon>Chlamydomonadales</taxon>
        <taxon>Chlamydomonadales incertae sedis</taxon>
        <taxon>Edaphochlamys</taxon>
    </lineage>
</organism>
<evidence type="ECO:0000256" key="7">
    <source>
        <dbReference type="ARBA" id="ARBA00023136"/>
    </source>
</evidence>
<gene>
    <name evidence="11" type="ORF">HYH03_017996</name>
</gene>
<dbReference type="InterPro" id="IPR033945">
    <property type="entry name" value="Cyt_c_oxase_su3_dom"/>
</dbReference>
<keyword evidence="5" id="KW-1278">Translocase</keyword>
<keyword evidence="6 9" id="KW-1133">Transmembrane helix</keyword>
<protein>
    <recommendedName>
        <fullName evidence="3 8">Cytochrome c oxidase subunit 3</fullName>
    </recommendedName>
</protein>
<keyword evidence="4 8" id="KW-0812">Transmembrane</keyword>
<dbReference type="OrthoDB" id="564124at2759"/>
<feature type="transmembrane region" description="Helical" evidence="9">
    <location>
        <begin position="113"/>
        <end position="131"/>
    </location>
</feature>
<dbReference type="InterPro" id="IPR024791">
    <property type="entry name" value="Cyt_c/ubiquinol_Oxase_su3"/>
</dbReference>
<evidence type="ECO:0000256" key="8">
    <source>
        <dbReference type="RuleBase" id="RU003375"/>
    </source>
</evidence>
<dbReference type="GO" id="GO:0005739">
    <property type="term" value="C:mitochondrion"/>
    <property type="evidence" value="ECO:0007669"/>
    <property type="project" value="TreeGrafter"/>
</dbReference>
<evidence type="ECO:0000256" key="9">
    <source>
        <dbReference type="SAM" id="Phobius"/>
    </source>
</evidence>
<dbReference type="AlphaFoldDB" id="A0A836BNR0"/>
<dbReference type="CDD" id="cd01665">
    <property type="entry name" value="Cyt_c_Oxidase_III"/>
    <property type="match status" value="1"/>
</dbReference>
<dbReference type="GO" id="GO:0006123">
    <property type="term" value="P:mitochondrial electron transport, cytochrome c to oxygen"/>
    <property type="evidence" value="ECO:0007669"/>
    <property type="project" value="TreeGrafter"/>
</dbReference>
<dbReference type="Gene3D" id="1.20.120.80">
    <property type="entry name" value="Cytochrome c oxidase, subunit III, four-helix bundle"/>
    <property type="match status" value="1"/>
</dbReference>
<feature type="domain" description="Heme-copper oxidase subunit III family profile" evidence="10">
    <location>
        <begin position="75"/>
        <end position="327"/>
    </location>
</feature>
<dbReference type="SUPFAM" id="SSF81452">
    <property type="entry name" value="Cytochrome c oxidase subunit III-like"/>
    <property type="match status" value="1"/>
</dbReference>
<evidence type="ECO:0000256" key="6">
    <source>
        <dbReference type="ARBA" id="ARBA00022989"/>
    </source>
</evidence>
<keyword evidence="8" id="KW-0496">Mitochondrion</keyword>
<dbReference type="GO" id="GO:0045277">
    <property type="term" value="C:respiratory chain complex IV"/>
    <property type="evidence" value="ECO:0007669"/>
    <property type="project" value="UniProtKB-ARBA"/>
</dbReference>
<dbReference type="InterPro" id="IPR013833">
    <property type="entry name" value="Cyt_c_oxidase_su3_a-hlx"/>
</dbReference>
<dbReference type="EMBL" id="JAEHOE010000189">
    <property type="protein sequence ID" value="KAG2483102.1"/>
    <property type="molecule type" value="Genomic_DNA"/>
</dbReference>
<evidence type="ECO:0000256" key="5">
    <source>
        <dbReference type="ARBA" id="ARBA00022967"/>
    </source>
</evidence>
<feature type="transmembrane region" description="Helical" evidence="9">
    <location>
        <begin position="304"/>
        <end position="324"/>
    </location>
</feature>
<feature type="transmembrane region" description="Helical" evidence="9">
    <location>
        <begin position="151"/>
        <end position="174"/>
    </location>
</feature>
<dbReference type="InterPro" id="IPR000298">
    <property type="entry name" value="Cyt_c_oxidase-like_su3"/>
</dbReference>
<dbReference type="GO" id="GO:0004129">
    <property type="term" value="F:cytochrome-c oxidase activity"/>
    <property type="evidence" value="ECO:0007669"/>
    <property type="project" value="InterPro"/>
</dbReference>
<dbReference type="PROSITE" id="PS50253">
    <property type="entry name" value="COX3"/>
    <property type="match status" value="1"/>
</dbReference>
<sequence>MAVPLSLQGHMMSTLASANGDDKKEPTLAALAKEAPKVPNALAALPPRSTRAMGSGAHAAGPEAARDHYIEHTAKRHPFHVLPPSPWPLLAGWGSYVSCLGMVAWFHNLPYGGALMSLGIFNIFWTSVSWWRDCVIEGDMGMHTEVVRKNFVTGMWAFIVSEALLFVGLLWACLHLGMSPSVSLQMQWPPVGIEAIGWDKRALVMSAVLAASYYSANVAMVAKDPKVVMGALATTIGLGFMFLFDQYIEYNETPFTITDSAYGTTFFVTTGFHGMHVLLGSIFLACALGSYMRTHTKGAMLSSSVLYWHFVDIVWIAVYGIIYVGQY</sequence>
<reference evidence="11" key="1">
    <citation type="journal article" date="2020" name="bioRxiv">
        <title>Comparative genomics of Chlamydomonas.</title>
        <authorList>
            <person name="Craig R.J."/>
            <person name="Hasan A.R."/>
            <person name="Ness R.W."/>
            <person name="Keightley P.D."/>
        </authorList>
    </citation>
    <scope>NUCLEOTIDE SEQUENCE</scope>
    <source>
        <strain evidence="11">CCAP 11/70</strain>
    </source>
</reference>
<dbReference type="Gene3D" id="1.10.287.70">
    <property type="match status" value="1"/>
</dbReference>
<comment type="similarity">
    <text evidence="2 8">Belongs to the cytochrome c oxidase subunit 3 family.</text>
</comment>
<comment type="caution">
    <text evidence="11">The sequence shown here is derived from an EMBL/GenBank/DDBJ whole genome shotgun (WGS) entry which is preliminary data.</text>
</comment>
<accession>A0A836BNR0</accession>
<evidence type="ECO:0000313" key="11">
    <source>
        <dbReference type="EMBL" id="KAG2483102.1"/>
    </source>
</evidence>
<keyword evidence="7 9" id="KW-0472">Membrane</keyword>
<evidence type="ECO:0000259" key="10">
    <source>
        <dbReference type="PROSITE" id="PS50253"/>
    </source>
</evidence>
<evidence type="ECO:0000256" key="4">
    <source>
        <dbReference type="ARBA" id="ARBA00022692"/>
    </source>
</evidence>
<evidence type="ECO:0000313" key="12">
    <source>
        <dbReference type="Proteomes" id="UP000612055"/>
    </source>
</evidence>
<dbReference type="Pfam" id="PF00510">
    <property type="entry name" value="COX3"/>
    <property type="match status" value="1"/>
</dbReference>
<dbReference type="Proteomes" id="UP000612055">
    <property type="component" value="Unassembled WGS sequence"/>
</dbReference>
<feature type="transmembrane region" description="Helical" evidence="9">
    <location>
        <begin position="264"/>
        <end position="292"/>
    </location>
</feature>
<dbReference type="FunFam" id="1.10.287.70:FF:000082">
    <property type="entry name" value="Cytochrome c oxidase subunit 3"/>
    <property type="match status" value="1"/>
</dbReference>